<evidence type="ECO:0000256" key="2">
    <source>
        <dbReference type="SAM" id="MobiDB-lite"/>
    </source>
</evidence>
<feature type="region of interest" description="Disordered" evidence="2">
    <location>
        <begin position="225"/>
        <end position="263"/>
    </location>
</feature>
<accession>A0A7M2RF18</accession>
<keyword evidence="1" id="KW-0175">Coiled coil</keyword>
<organism evidence="3 4">
    <name type="scientific">Blautia liquoris</name>
    <dbReference type="NCBI Taxonomy" id="2779518"/>
    <lineage>
        <taxon>Bacteria</taxon>
        <taxon>Bacillati</taxon>
        <taxon>Bacillota</taxon>
        <taxon>Clostridia</taxon>
        <taxon>Lachnospirales</taxon>
        <taxon>Lachnospiraceae</taxon>
        <taxon>Blautia</taxon>
    </lineage>
</organism>
<feature type="compositionally biased region" description="Basic and acidic residues" evidence="2">
    <location>
        <begin position="225"/>
        <end position="240"/>
    </location>
</feature>
<dbReference type="Pfam" id="PF20379">
    <property type="entry name" value="DUF6674"/>
    <property type="match status" value="1"/>
</dbReference>
<gene>
    <name evidence="3" type="ORF">INP51_11095</name>
</gene>
<reference evidence="3 4" key="1">
    <citation type="submission" date="2020-10" db="EMBL/GenBank/DDBJ databases">
        <title>Blautia liquoris sp.nov., isolated from the mud in a fermentation cellar used for the production of Chinese strong-flavoured liquor.</title>
        <authorList>
            <person name="Lu L."/>
        </authorList>
    </citation>
    <scope>NUCLEOTIDE SEQUENCE [LARGE SCALE GENOMIC DNA]</scope>
    <source>
        <strain evidence="3 4">LZLJ-3</strain>
    </source>
</reference>
<dbReference type="KEGG" id="bliq:INP51_11095"/>
<dbReference type="EMBL" id="CP063304">
    <property type="protein sequence ID" value="QOV18551.1"/>
    <property type="molecule type" value="Genomic_DNA"/>
</dbReference>
<evidence type="ECO:0000313" key="3">
    <source>
        <dbReference type="EMBL" id="QOV18551.1"/>
    </source>
</evidence>
<sequence>MNETLTIPLGEQEHLKEFFKVLTDQGRGQEVIELSSLLSQLNQMEKQYTEVLNELKTVKSQLSNIQEKGIKTSAINGVLKLQEKVTKAKNQLEHIKVDISDSVKQSLSLIKQQGISALNKAVDFIGLRKTLTDMRENLNTSISQTQKQIDKINAIGSELHSLNEHTSNLGRVLTGRETKELTQRNEDKGILAVVAKQLKHSKSMLEGMVQSVTHAIKIVDRLEQAANKDKEKKPSVRAELKGNSQKEPVKKAPVTQKKQGMSL</sequence>
<evidence type="ECO:0000256" key="1">
    <source>
        <dbReference type="SAM" id="Coils"/>
    </source>
</evidence>
<name>A0A7M2RF18_9FIRM</name>
<keyword evidence="4" id="KW-1185">Reference proteome</keyword>
<evidence type="ECO:0000313" key="4">
    <source>
        <dbReference type="Proteomes" id="UP000593601"/>
    </source>
</evidence>
<protein>
    <submittedName>
        <fullName evidence="3">Uncharacterized protein</fullName>
    </submittedName>
</protein>
<dbReference type="RefSeq" id="WP_193734913.1">
    <property type="nucleotide sequence ID" value="NZ_CP063304.1"/>
</dbReference>
<dbReference type="InterPro" id="IPR046656">
    <property type="entry name" value="DUF6674"/>
</dbReference>
<dbReference type="Proteomes" id="UP000593601">
    <property type="component" value="Chromosome"/>
</dbReference>
<dbReference type="AlphaFoldDB" id="A0A7M2RF18"/>
<feature type="coiled-coil region" evidence="1">
    <location>
        <begin position="34"/>
        <end position="98"/>
    </location>
</feature>
<proteinExistence type="predicted"/>